<name>A0A9D1XMQ6_9FIRM</name>
<dbReference type="SUPFAM" id="SSF55486">
    <property type="entry name" value="Metalloproteases ('zincins'), catalytic domain"/>
    <property type="match status" value="1"/>
</dbReference>
<dbReference type="Gene3D" id="1.20.140.70">
    <property type="entry name" value="Oligopeptidase f, N-terminal domain"/>
    <property type="match status" value="1"/>
</dbReference>
<evidence type="ECO:0000256" key="1">
    <source>
        <dbReference type="ARBA" id="ARBA00022670"/>
    </source>
</evidence>
<reference evidence="9" key="1">
    <citation type="journal article" date="2021" name="PeerJ">
        <title>Extensive microbial diversity within the chicken gut microbiome revealed by metagenomics and culture.</title>
        <authorList>
            <person name="Gilroy R."/>
            <person name="Ravi A."/>
            <person name="Getino M."/>
            <person name="Pursley I."/>
            <person name="Horton D.L."/>
            <person name="Alikhan N.F."/>
            <person name="Baker D."/>
            <person name="Gharbi K."/>
            <person name="Hall N."/>
            <person name="Watson M."/>
            <person name="Adriaenssens E.M."/>
            <person name="Foster-Nyarko E."/>
            <person name="Jarju S."/>
            <person name="Secka A."/>
            <person name="Antonio M."/>
            <person name="Oren A."/>
            <person name="Chaudhuri R.R."/>
            <person name="La Ragione R."/>
            <person name="Hildebrand F."/>
            <person name="Pallen M.J."/>
        </authorList>
    </citation>
    <scope>NUCLEOTIDE SEQUENCE</scope>
    <source>
        <strain evidence="9">ChiGjej1B1-14440</strain>
    </source>
</reference>
<comment type="caution">
    <text evidence="9">The sequence shown here is derived from an EMBL/GenBank/DDBJ whole genome shotgun (WGS) entry which is preliminary data.</text>
</comment>
<dbReference type="InterPro" id="IPR034006">
    <property type="entry name" value="M3B_PepF_2"/>
</dbReference>
<protein>
    <submittedName>
        <fullName evidence="9">M3 family oligoendopeptidase</fullName>
    </submittedName>
</protein>
<keyword evidence="2 6" id="KW-0479">Metal-binding</keyword>
<feature type="domain" description="Oligopeptidase F N-terminal" evidence="8">
    <location>
        <begin position="24"/>
        <end position="74"/>
    </location>
</feature>
<keyword evidence="1 6" id="KW-0645">Protease</keyword>
<dbReference type="InterPro" id="IPR001567">
    <property type="entry name" value="Pept_M3A_M3B_dom"/>
</dbReference>
<dbReference type="AlphaFoldDB" id="A0A9D1XMQ6"/>
<accession>A0A9D1XMQ6</accession>
<keyword evidence="5 6" id="KW-0482">Metalloprotease</keyword>
<dbReference type="Pfam" id="PF08439">
    <property type="entry name" value="Peptidase_M3_N"/>
    <property type="match status" value="1"/>
</dbReference>
<evidence type="ECO:0000259" key="8">
    <source>
        <dbReference type="Pfam" id="PF08439"/>
    </source>
</evidence>
<evidence type="ECO:0000256" key="5">
    <source>
        <dbReference type="ARBA" id="ARBA00023049"/>
    </source>
</evidence>
<comment type="similarity">
    <text evidence="6">Belongs to the peptidase M3 family.</text>
</comment>
<dbReference type="PANTHER" id="PTHR34217:SF1">
    <property type="entry name" value="CARBOXYPEPTIDASE 1"/>
    <property type="match status" value="1"/>
</dbReference>
<dbReference type="GO" id="GO:0004222">
    <property type="term" value="F:metalloendopeptidase activity"/>
    <property type="evidence" value="ECO:0007669"/>
    <property type="project" value="InterPro"/>
</dbReference>
<proteinExistence type="inferred from homology"/>
<evidence type="ECO:0000256" key="2">
    <source>
        <dbReference type="ARBA" id="ARBA00022723"/>
    </source>
</evidence>
<dbReference type="GO" id="GO:0046872">
    <property type="term" value="F:metal ion binding"/>
    <property type="evidence" value="ECO:0007669"/>
    <property type="project" value="UniProtKB-UniRule"/>
</dbReference>
<gene>
    <name evidence="9" type="ORF">H9980_10510</name>
</gene>
<feature type="domain" description="Peptidase M3A/M3B catalytic" evidence="7">
    <location>
        <begin position="90"/>
        <end position="470"/>
    </location>
</feature>
<dbReference type="InterPro" id="IPR013647">
    <property type="entry name" value="OligopepF_N_dom"/>
</dbReference>
<evidence type="ECO:0000313" key="9">
    <source>
        <dbReference type="EMBL" id="HIX82383.1"/>
    </source>
</evidence>
<dbReference type="InterPro" id="IPR042088">
    <property type="entry name" value="OligoPept_F_C"/>
</dbReference>
<sequence>FVEDDVATQEWIASFDLINISSDLIKEHQYILTEIQNKQKHTLDKNSESIIAHMQNTGSSAFEKLKDQVVSSIKVTIDNKTYPLTEVLNMAYDKDKEVRKKAYLAEIESYHEKEQTIAACLNGIKGEVLYTTKLHGYQDELQRTLINSRMSKKTLDVLLETMKENLDIFKDYLKTKAKHLGHENGLPWYDLYAPVIEDKSNYSYEKGCEFVVKQFYTFSKHLGDFALKAIQNNWIDVYPANGKVGGAFCCNLHSIKESRFLLNYGNSFSDVITMAHELGHGFHGECLNDETILNSEYPMPIAETASTFCETIVTKAALKDADDKTKLALLEDELSGATQVIVDIYSRYLFESNFFESRKSGALSVEEIKQLMLQAQKDAYGDGLDNNYLHPYMWTWKPHYYDASYSYYNFPYAFGLLLAKGLYALYLKQGPKFSETYEKLLSLTGKMDLEDICMSVGIDLTDKTFWQSSIDTFKEDIKLYKQLLG</sequence>
<dbReference type="EMBL" id="DXET01000230">
    <property type="protein sequence ID" value="HIX82383.1"/>
    <property type="molecule type" value="Genomic_DNA"/>
</dbReference>
<dbReference type="PANTHER" id="PTHR34217">
    <property type="entry name" value="METAL-DEPENDENT CARBOXYPEPTIDASE"/>
    <property type="match status" value="1"/>
</dbReference>
<dbReference type="CDD" id="cd09607">
    <property type="entry name" value="M3B_PepF"/>
    <property type="match status" value="1"/>
</dbReference>
<reference evidence="9" key="2">
    <citation type="submission" date="2021-04" db="EMBL/GenBank/DDBJ databases">
        <authorList>
            <person name="Gilroy R."/>
        </authorList>
    </citation>
    <scope>NUCLEOTIDE SEQUENCE</scope>
    <source>
        <strain evidence="9">ChiGjej1B1-14440</strain>
    </source>
</reference>
<organism evidence="9 10">
    <name type="scientific">Candidatus Erysipelatoclostridium merdavium</name>
    <dbReference type="NCBI Taxonomy" id="2838566"/>
    <lineage>
        <taxon>Bacteria</taxon>
        <taxon>Bacillati</taxon>
        <taxon>Bacillota</taxon>
        <taxon>Erysipelotrichia</taxon>
        <taxon>Erysipelotrichales</taxon>
        <taxon>Erysipelotrichales incertae sedis</taxon>
    </lineage>
</organism>
<evidence type="ECO:0000259" key="7">
    <source>
        <dbReference type="Pfam" id="PF01432"/>
    </source>
</evidence>
<comment type="cofactor">
    <cofactor evidence="6">
        <name>Zn(2+)</name>
        <dbReference type="ChEBI" id="CHEBI:29105"/>
    </cofactor>
    <text evidence="6">Binds 1 zinc ion.</text>
</comment>
<keyword evidence="3 6" id="KW-0378">Hydrolase</keyword>
<feature type="non-terminal residue" evidence="9">
    <location>
        <position position="1"/>
    </location>
</feature>
<keyword evidence="4 6" id="KW-0862">Zinc</keyword>
<evidence type="ECO:0000256" key="6">
    <source>
        <dbReference type="RuleBase" id="RU003435"/>
    </source>
</evidence>
<dbReference type="Pfam" id="PF01432">
    <property type="entry name" value="Peptidase_M3"/>
    <property type="match status" value="1"/>
</dbReference>
<dbReference type="Proteomes" id="UP000886724">
    <property type="component" value="Unassembled WGS sequence"/>
</dbReference>
<evidence type="ECO:0000256" key="3">
    <source>
        <dbReference type="ARBA" id="ARBA00022801"/>
    </source>
</evidence>
<evidence type="ECO:0000256" key="4">
    <source>
        <dbReference type="ARBA" id="ARBA00022833"/>
    </source>
</evidence>
<dbReference type="GO" id="GO:0006508">
    <property type="term" value="P:proteolysis"/>
    <property type="evidence" value="ECO:0007669"/>
    <property type="project" value="UniProtKB-KW"/>
</dbReference>
<dbReference type="InterPro" id="IPR001333">
    <property type="entry name" value="Peptidase_M32_Taq"/>
</dbReference>
<evidence type="ECO:0000313" key="10">
    <source>
        <dbReference type="Proteomes" id="UP000886724"/>
    </source>
</evidence>
<dbReference type="Gene3D" id="1.10.1370.20">
    <property type="entry name" value="Oligoendopeptidase f, C-terminal domain"/>
    <property type="match status" value="1"/>
</dbReference>
<dbReference type="GO" id="GO:0004181">
    <property type="term" value="F:metallocarboxypeptidase activity"/>
    <property type="evidence" value="ECO:0007669"/>
    <property type="project" value="InterPro"/>
</dbReference>